<keyword evidence="3" id="KW-1185">Reference proteome</keyword>
<dbReference type="AlphaFoldDB" id="A0A6A6FJS0"/>
<feature type="signal peptide" evidence="1">
    <location>
        <begin position="1"/>
        <end position="24"/>
    </location>
</feature>
<evidence type="ECO:0000256" key="1">
    <source>
        <dbReference type="SAM" id="SignalP"/>
    </source>
</evidence>
<reference evidence="2" key="1">
    <citation type="journal article" date="2020" name="Stud. Mycol.">
        <title>101 Dothideomycetes genomes: a test case for predicting lifestyles and emergence of pathogens.</title>
        <authorList>
            <person name="Haridas S."/>
            <person name="Albert R."/>
            <person name="Binder M."/>
            <person name="Bloem J."/>
            <person name="Labutti K."/>
            <person name="Salamov A."/>
            <person name="Andreopoulos B."/>
            <person name="Baker S."/>
            <person name="Barry K."/>
            <person name="Bills G."/>
            <person name="Bluhm B."/>
            <person name="Cannon C."/>
            <person name="Castanera R."/>
            <person name="Culley D."/>
            <person name="Daum C."/>
            <person name="Ezra D."/>
            <person name="Gonzalez J."/>
            <person name="Henrissat B."/>
            <person name="Kuo A."/>
            <person name="Liang C."/>
            <person name="Lipzen A."/>
            <person name="Lutzoni F."/>
            <person name="Magnuson J."/>
            <person name="Mondo S."/>
            <person name="Nolan M."/>
            <person name="Ohm R."/>
            <person name="Pangilinan J."/>
            <person name="Park H.-J."/>
            <person name="Ramirez L."/>
            <person name="Alfaro M."/>
            <person name="Sun H."/>
            <person name="Tritt A."/>
            <person name="Yoshinaga Y."/>
            <person name="Zwiers L.-H."/>
            <person name="Turgeon B."/>
            <person name="Goodwin S."/>
            <person name="Spatafora J."/>
            <person name="Crous P."/>
            <person name="Grigoriev I."/>
        </authorList>
    </citation>
    <scope>NUCLEOTIDE SEQUENCE</scope>
    <source>
        <strain evidence="2">SCOH1-5</strain>
    </source>
</reference>
<proteinExistence type="predicted"/>
<gene>
    <name evidence="2" type="ORF">CERZMDRAFT_90497</name>
</gene>
<sequence>MPAARQMSRLLTLMTRCLVRRTAAASDGSQCLQSSDCWTCELNGSRSALAVAWWRQRL</sequence>
<evidence type="ECO:0008006" key="4">
    <source>
        <dbReference type="Google" id="ProtNLM"/>
    </source>
</evidence>
<keyword evidence="1" id="KW-0732">Signal</keyword>
<organism evidence="2 3">
    <name type="scientific">Cercospora zeae-maydis SCOH1-5</name>
    <dbReference type="NCBI Taxonomy" id="717836"/>
    <lineage>
        <taxon>Eukaryota</taxon>
        <taxon>Fungi</taxon>
        <taxon>Dikarya</taxon>
        <taxon>Ascomycota</taxon>
        <taxon>Pezizomycotina</taxon>
        <taxon>Dothideomycetes</taxon>
        <taxon>Dothideomycetidae</taxon>
        <taxon>Mycosphaerellales</taxon>
        <taxon>Mycosphaerellaceae</taxon>
        <taxon>Cercospora</taxon>
    </lineage>
</organism>
<dbReference type="EMBL" id="ML992670">
    <property type="protein sequence ID" value="KAF2213640.1"/>
    <property type="molecule type" value="Genomic_DNA"/>
</dbReference>
<evidence type="ECO:0000313" key="3">
    <source>
        <dbReference type="Proteomes" id="UP000799539"/>
    </source>
</evidence>
<accession>A0A6A6FJS0</accession>
<evidence type="ECO:0000313" key="2">
    <source>
        <dbReference type="EMBL" id="KAF2213640.1"/>
    </source>
</evidence>
<dbReference type="Proteomes" id="UP000799539">
    <property type="component" value="Unassembled WGS sequence"/>
</dbReference>
<name>A0A6A6FJS0_9PEZI</name>
<feature type="chain" id="PRO_5025475884" description="Ig-like domain-containing protein" evidence="1">
    <location>
        <begin position="25"/>
        <end position="58"/>
    </location>
</feature>
<protein>
    <recommendedName>
        <fullName evidence="4">Ig-like domain-containing protein</fullName>
    </recommendedName>
</protein>